<name>A0A0K2VHU3_LEPSM</name>
<dbReference type="AlphaFoldDB" id="A0A0K2VHU3"/>
<organism evidence="1">
    <name type="scientific">Lepeophtheirus salmonis</name>
    <name type="common">Salmon louse</name>
    <name type="synonym">Caligus salmonis</name>
    <dbReference type="NCBI Taxonomy" id="72036"/>
    <lineage>
        <taxon>Eukaryota</taxon>
        <taxon>Metazoa</taxon>
        <taxon>Ecdysozoa</taxon>
        <taxon>Arthropoda</taxon>
        <taxon>Crustacea</taxon>
        <taxon>Multicrustacea</taxon>
        <taxon>Hexanauplia</taxon>
        <taxon>Copepoda</taxon>
        <taxon>Siphonostomatoida</taxon>
        <taxon>Caligidae</taxon>
        <taxon>Lepeophtheirus</taxon>
    </lineage>
</organism>
<reference evidence="1" key="1">
    <citation type="submission" date="2014-05" db="EMBL/GenBank/DDBJ databases">
        <authorList>
            <person name="Chronopoulou M."/>
        </authorList>
    </citation>
    <scope>NUCLEOTIDE SEQUENCE</scope>
    <source>
        <tissue evidence="1">Whole organism</tissue>
    </source>
</reference>
<dbReference type="EMBL" id="HACA01032441">
    <property type="protein sequence ID" value="CDW49802.1"/>
    <property type="molecule type" value="Transcribed_RNA"/>
</dbReference>
<evidence type="ECO:0000313" key="1">
    <source>
        <dbReference type="EMBL" id="CDW49802.1"/>
    </source>
</evidence>
<proteinExistence type="predicted"/>
<protein>
    <submittedName>
        <fullName evidence="1">Uncharacterized protein</fullName>
    </submittedName>
</protein>
<sequence>YHPYGQTTSRLLKLYEGQLKLRPRHVAWFGWYRELSGGIYYISVRQILEAEKNIHILSLVKFSGK</sequence>
<feature type="non-terminal residue" evidence="1">
    <location>
        <position position="1"/>
    </location>
</feature>
<accession>A0A0K2VHU3</accession>